<evidence type="ECO:0000313" key="3">
    <source>
        <dbReference type="Proteomes" id="UP000663825"/>
    </source>
</evidence>
<feature type="transmembrane region" description="Helical" evidence="1">
    <location>
        <begin position="15"/>
        <end position="36"/>
    </location>
</feature>
<proteinExistence type="predicted"/>
<evidence type="ECO:0000313" key="2">
    <source>
        <dbReference type="EMBL" id="CAF3385045.1"/>
    </source>
</evidence>
<comment type="caution">
    <text evidence="2">The sequence shown here is derived from an EMBL/GenBank/DDBJ whole genome shotgun (WGS) entry which is preliminary data.</text>
</comment>
<dbReference type="EMBL" id="CAJNXB010004624">
    <property type="protein sequence ID" value="CAF3385045.1"/>
    <property type="molecule type" value="Genomic_DNA"/>
</dbReference>
<dbReference type="Proteomes" id="UP000663825">
    <property type="component" value="Unassembled WGS sequence"/>
</dbReference>
<dbReference type="AlphaFoldDB" id="A0A817YV07"/>
<organism evidence="2 3">
    <name type="scientific">Rotaria socialis</name>
    <dbReference type="NCBI Taxonomy" id="392032"/>
    <lineage>
        <taxon>Eukaryota</taxon>
        <taxon>Metazoa</taxon>
        <taxon>Spiralia</taxon>
        <taxon>Gnathifera</taxon>
        <taxon>Rotifera</taxon>
        <taxon>Eurotatoria</taxon>
        <taxon>Bdelloidea</taxon>
        <taxon>Philodinida</taxon>
        <taxon>Philodinidae</taxon>
        <taxon>Rotaria</taxon>
    </lineage>
</organism>
<sequence>MYLCDMLALIGFKRIIAGLAVVTVVVIVAVVVPVVIVENLSKQTAVIPTVVTSNYTSELTNSSQTFTRYGSTGTFYYQAIQINVSVTGNYSFACFSAANAYGYLYVNTFDPSNVNVNLIAQNSGTGGNFQFYITIVLQPGSTYILVVTTYAPGVTTAFSITASGPTSIGLLTTTTRTSITSESTIPVTATPVTTSTPIAGSSNYTSELTNSSQTFTRYGSTGTFYYQAIQINVSVTGNYSFACFSAANAYGYLYVNTFDPSNVNVNLIAQNSGTGGNFQFYITIVLQPGSTYILVVTTYAPGVTTAFSITASGPTSIGLLTTTTRTSITSESTIPVTATPVTTSTPIAGSSNYTSELTNSSQTFTRYGSTGTFYYQAIQINVSVTGNYSFACFSAANAYGYLYVNTFDPSNVNVNLIAQNSGTGGNFQFYITIVLQPGSTYILVVTTYAPGVTTVFSITASGPTSIGLLATTTRTSITSESTIPTITAPPAILNNTCMSAWSGSRTVLLYLSNSTAFSYTLFQYTFVATMISTTLAFALRQDPSYWCLDDISVIGNGQQIWQDGGFETSPLTQYHTYCNPNAAAASGVISATCAHSGHYSFYDGSVRYSDYLSQSFTTVVGQSYSISFWLENRGGPINSFIAIITT</sequence>
<dbReference type="Gene3D" id="2.60.120.260">
    <property type="entry name" value="Galactose-binding domain-like"/>
    <property type="match status" value="1"/>
</dbReference>
<name>A0A817YV07_9BILA</name>
<evidence type="ECO:0000256" key="1">
    <source>
        <dbReference type="SAM" id="Phobius"/>
    </source>
</evidence>
<keyword evidence="1" id="KW-1133">Transmembrane helix</keyword>
<accession>A0A817YV07</accession>
<gene>
    <name evidence="2" type="ORF">TIS948_LOCUS26305</name>
</gene>
<reference evidence="2" key="1">
    <citation type="submission" date="2021-02" db="EMBL/GenBank/DDBJ databases">
        <authorList>
            <person name="Nowell W R."/>
        </authorList>
    </citation>
    <scope>NUCLEOTIDE SEQUENCE</scope>
</reference>
<keyword evidence="1" id="KW-0472">Membrane</keyword>
<keyword evidence="1" id="KW-0812">Transmembrane</keyword>
<dbReference type="OrthoDB" id="10003321at2759"/>
<protein>
    <submittedName>
        <fullName evidence="2">Uncharacterized protein</fullName>
    </submittedName>
</protein>